<dbReference type="eggNOG" id="arCOG06075">
    <property type="taxonomic scope" value="Archaea"/>
</dbReference>
<organism evidence="2 3">
    <name type="scientific">Fervidicoccus fontis (strain DSM 19380 / JCM 18336 / VKM B-2539 / Kam940)</name>
    <dbReference type="NCBI Taxonomy" id="1163730"/>
    <lineage>
        <taxon>Archaea</taxon>
        <taxon>Thermoproteota</taxon>
        <taxon>Thermoprotei</taxon>
        <taxon>Fervidicoccales</taxon>
        <taxon>Fervidicoccaceae</taxon>
        <taxon>Fervidicoccus</taxon>
    </lineage>
</organism>
<evidence type="ECO:0000256" key="1">
    <source>
        <dbReference type="SAM" id="Phobius"/>
    </source>
</evidence>
<dbReference type="AlphaFoldDB" id="I0A1N0"/>
<dbReference type="SUPFAM" id="SSF52833">
    <property type="entry name" value="Thioredoxin-like"/>
    <property type="match status" value="1"/>
</dbReference>
<name>I0A1N0_FERFK</name>
<reference evidence="2 3" key="2">
    <citation type="journal article" date="2014" name="Extremophiles">
        <title>Analysis of the complete genome of Fervidococcus fontis confirms the distinct phylogenetic position of the order Fervidicoccales and suggests its environmental function.</title>
        <authorList>
            <person name="Lebedinsky A.V."/>
            <person name="Mardanov A.V."/>
            <person name="Kublanov I.V."/>
            <person name="Gumerov V.M."/>
            <person name="Beletsky A.V."/>
            <person name="Perevalova A.A."/>
            <person name="Bidzhieva S.Kh."/>
            <person name="Bonch-Osmolovskaya E.A."/>
            <person name="Skryabin K.G."/>
            <person name="Ravin N.V."/>
        </authorList>
    </citation>
    <scope>NUCLEOTIDE SEQUENCE [LARGE SCALE GENOMIC DNA]</scope>
    <source>
        <strain evidence="3">DSM 19380 / VKM B-2539 / Kam940</strain>
    </source>
</reference>
<evidence type="ECO:0000313" key="3">
    <source>
        <dbReference type="Proteomes" id="UP000007391"/>
    </source>
</evidence>
<keyword evidence="1" id="KW-0472">Membrane</keyword>
<accession>I0A1N0</accession>
<dbReference type="STRING" id="1163730.FFONT_0899"/>
<dbReference type="KEGG" id="ffo:FFONT_0899"/>
<keyword evidence="1" id="KW-0812">Transmembrane</keyword>
<gene>
    <name evidence="2" type="ordered locus">FFONT_0899</name>
</gene>
<feature type="transmembrane region" description="Helical" evidence="1">
    <location>
        <begin position="12"/>
        <end position="32"/>
    </location>
</feature>
<dbReference type="InterPro" id="IPR036249">
    <property type="entry name" value="Thioredoxin-like_sf"/>
</dbReference>
<protein>
    <submittedName>
        <fullName evidence="2">Uncharacterized protein</fullName>
    </submittedName>
</protein>
<evidence type="ECO:0000313" key="2">
    <source>
        <dbReference type="EMBL" id="AFH42887.1"/>
    </source>
</evidence>
<dbReference type="HOGENOM" id="CLU_1418642_0_0_2"/>
<dbReference type="Proteomes" id="UP000007391">
    <property type="component" value="Chromosome"/>
</dbReference>
<keyword evidence="3" id="KW-1185">Reference proteome</keyword>
<reference evidence="3" key="1">
    <citation type="submission" date="2012-03" db="EMBL/GenBank/DDBJ databases">
        <title>Fervidicoccus fontis complete genome analysis confirms its distinct phylogenetic position and predicts its environmental function.</title>
        <authorList>
            <person name="Lebedinsky A.V."/>
            <person name="Mardanov A.V."/>
            <person name="Gumerov V.M."/>
            <person name="Beletsky A.V."/>
            <person name="Kublanov I.V."/>
            <person name="Perevalova A.A."/>
            <person name="Bonch-Osmolovskaya E.A."/>
            <person name="Ravin N.V."/>
            <person name="Skryabin K.G."/>
        </authorList>
    </citation>
    <scope>NUCLEOTIDE SEQUENCE [LARGE SCALE GENOMIC DNA]</scope>
    <source>
        <strain evidence="3">DSM 19380 / VKM B-2539 / Kam940</strain>
    </source>
</reference>
<keyword evidence="1" id="KW-1133">Transmembrane helix</keyword>
<proteinExistence type="predicted"/>
<sequence>MGKMPNAKQLAVIIIGIAFISLMVFAIVVPIFSGFGIQPIVNSEGVYVYYHNKWIKENTNNTAWFPKDNGTYLIYLRNLNCPACQNFDPVWSEYMTNYLLSKNPYNITPVEIVCTYFSSSCTDPSAKATFSFYEQLLGNYFGTPYLVLISNLSFIYYNFPPINNTGYFDASLLNQTISTVLYNYLNKNGTS</sequence>
<dbReference type="InParanoid" id="I0A1N0"/>
<dbReference type="EMBL" id="CP003423">
    <property type="protein sequence ID" value="AFH42887.1"/>
    <property type="molecule type" value="Genomic_DNA"/>
</dbReference>